<keyword evidence="2" id="KW-0749">Sporulation</keyword>
<evidence type="ECO:0000256" key="2">
    <source>
        <dbReference type="ARBA" id="ARBA00022969"/>
    </source>
</evidence>
<protein>
    <recommendedName>
        <fullName evidence="7">Velvet domain-containing protein</fullName>
    </recommendedName>
</protein>
<dbReference type="Pfam" id="PF11754">
    <property type="entry name" value="Velvet"/>
    <property type="match status" value="1"/>
</dbReference>
<evidence type="ECO:0000313" key="9">
    <source>
        <dbReference type="Proteomes" id="UP001345827"/>
    </source>
</evidence>
<dbReference type="PROSITE" id="PS51821">
    <property type="entry name" value="VELVET"/>
    <property type="match status" value="1"/>
</dbReference>
<comment type="subcellular location">
    <subcellularLocation>
        <location evidence="1">Nucleus</location>
    </subcellularLocation>
</comment>
<evidence type="ECO:0000256" key="3">
    <source>
        <dbReference type="ARBA" id="ARBA00023015"/>
    </source>
</evidence>
<gene>
    <name evidence="8" type="ORF">LTR25_001126</name>
</gene>
<dbReference type="AlphaFoldDB" id="A0AAV9QHE9"/>
<evidence type="ECO:0000256" key="6">
    <source>
        <dbReference type="SAM" id="MobiDB-lite"/>
    </source>
</evidence>
<feature type="compositionally biased region" description="Low complexity" evidence="6">
    <location>
        <begin position="34"/>
        <end position="55"/>
    </location>
</feature>
<dbReference type="Gene3D" id="2.60.40.3960">
    <property type="entry name" value="Velvet domain"/>
    <property type="match status" value="1"/>
</dbReference>
<keyword evidence="3" id="KW-0805">Transcription regulation</keyword>
<sequence>MDPHHYGYRAPTRTVSDDTRPTSTVTSTLHGRAPQQPYVPFSSPSSSTPRTPIAPQTLSAYPCATQQPPSRPFLPLAPQISSLPIPASLEPITRPPYRAPTSTFPTSTSQHRLSFTAPNREHPKIDGPSQHDHRTEPSFRAPIQTELPGISRPNSSRYSLHIRQQPRAARAGPDGKDRRPIDPPPILQLLMRDFDPDNADDVAEIKTQWWVVYCRLVAAENPSQDVSTVHYIRDDGRSEVQRLLLGTAVANPTITLDDPDPPTMPYHPTTPPPPPSPTIDRFIRPPSDRPVKQQRDPYKVPGCFFIFADISVRRAGDYRLQFTLMKMDPAYLHQGSTVPCVETTVSLPFRVVNAKDFDQVQPSTDLVKGLLARGAGFPLKLKKGNREGNKRRRHQSGDGSDEDSYYDENYD</sequence>
<name>A0AAV9QHE9_9PEZI</name>
<evidence type="ECO:0000256" key="1">
    <source>
        <dbReference type="ARBA" id="ARBA00004123"/>
    </source>
</evidence>
<feature type="compositionally biased region" description="Pro residues" evidence="6">
    <location>
        <begin position="261"/>
        <end position="277"/>
    </location>
</feature>
<feature type="region of interest" description="Disordered" evidence="6">
    <location>
        <begin position="162"/>
        <end position="184"/>
    </location>
</feature>
<feature type="compositionally biased region" description="Basic and acidic residues" evidence="6">
    <location>
        <begin position="119"/>
        <end position="136"/>
    </location>
</feature>
<organism evidence="8 9">
    <name type="scientific">Vermiconidia calcicola</name>
    <dbReference type="NCBI Taxonomy" id="1690605"/>
    <lineage>
        <taxon>Eukaryota</taxon>
        <taxon>Fungi</taxon>
        <taxon>Dikarya</taxon>
        <taxon>Ascomycota</taxon>
        <taxon>Pezizomycotina</taxon>
        <taxon>Dothideomycetes</taxon>
        <taxon>Dothideomycetidae</taxon>
        <taxon>Mycosphaerellales</taxon>
        <taxon>Extremaceae</taxon>
        <taxon>Vermiconidia</taxon>
    </lineage>
</organism>
<evidence type="ECO:0000256" key="4">
    <source>
        <dbReference type="ARBA" id="ARBA00023163"/>
    </source>
</evidence>
<feature type="region of interest" description="Disordered" evidence="6">
    <location>
        <begin position="252"/>
        <end position="278"/>
    </location>
</feature>
<feature type="region of interest" description="Disordered" evidence="6">
    <location>
        <begin position="1"/>
        <end position="56"/>
    </location>
</feature>
<keyword evidence="5" id="KW-0539">Nucleus</keyword>
<evidence type="ECO:0000313" key="8">
    <source>
        <dbReference type="EMBL" id="KAK5543512.1"/>
    </source>
</evidence>
<dbReference type="Proteomes" id="UP001345827">
    <property type="component" value="Unassembled WGS sequence"/>
</dbReference>
<feature type="compositionally biased region" description="Acidic residues" evidence="6">
    <location>
        <begin position="399"/>
        <end position="411"/>
    </location>
</feature>
<comment type="caution">
    <text evidence="8">The sequence shown here is derived from an EMBL/GenBank/DDBJ whole genome shotgun (WGS) entry which is preliminary data.</text>
</comment>
<reference evidence="8 9" key="1">
    <citation type="submission" date="2023-06" db="EMBL/GenBank/DDBJ databases">
        <title>Black Yeasts Isolated from many extreme environments.</title>
        <authorList>
            <person name="Coleine C."/>
            <person name="Stajich J.E."/>
            <person name="Selbmann L."/>
        </authorList>
    </citation>
    <scope>NUCLEOTIDE SEQUENCE [LARGE SCALE GENOMIC DNA]</scope>
    <source>
        <strain evidence="8 9">CCFEE 5887</strain>
    </source>
</reference>
<dbReference type="GO" id="GO:0030435">
    <property type="term" value="P:sporulation resulting in formation of a cellular spore"/>
    <property type="evidence" value="ECO:0007669"/>
    <property type="project" value="UniProtKB-KW"/>
</dbReference>
<dbReference type="InterPro" id="IPR021740">
    <property type="entry name" value="Velvet"/>
</dbReference>
<dbReference type="EMBL" id="JAXLQG010000002">
    <property type="protein sequence ID" value="KAK5543512.1"/>
    <property type="molecule type" value="Genomic_DNA"/>
</dbReference>
<keyword evidence="9" id="KW-1185">Reference proteome</keyword>
<dbReference type="GO" id="GO:0005634">
    <property type="term" value="C:nucleus"/>
    <property type="evidence" value="ECO:0007669"/>
    <property type="project" value="UniProtKB-SubCell"/>
</dbReference>
<dbReference type="InterPro" id="IPR037525">
    <property type="entry name" value="Velvet_dom"/>
</dbReference>
<dbReference type="PANTHER" id="PTHR33572">
    <property type="entry name" value="SPORE DEVELOPMENT REGULATOR VOSA"/>
    <property type="match status" value="1"/>
</dbReference>
<feature type="domain" description="Velvet" evidence="7">
    <location>
        <begin position="153"/>
        <end position="380"/>
    </location>
</feature>
<proteinExistence type="predicted"/>
<feature type="region of interest" description="Disordered" evidence="6">
    <location>
        <begin position="117"/>
        <end position="136"/>
    </location>
</feature>
<evidence type="ECO:0000259" key="7">
    <source>
        <dbReference type="PROSITE" id="PS51821"/>
    </source>
</evidence>
<keyword evidence="4" id="KW-0804">Transcription</keyword>
<evidence type="ECO:0000256" key="5">
    <source>
        <dbReference type="ARBA" id="ARBA00023242"/>
    </source>
</evidence>
<feature type="region of interest" description="Disordered" evidence="6">
    <location>
        <begin position="381"/>
        <end position="411"/>
    </location>
</feature>
<dbReference type="PANTHER" id="PTHR33572:SF17">
    <property type="entry name" value="SEXUAL DEVELOPMENT REGULATOR VELC"/>
    <property type="match status" value="1"/>
</dbReference>
<dbReference type="InterPro" id="IPR038491">
    <property type="entry name" value="Velvet_dom_sf"/>
</dbReference>
<accession>A0AAV9QHE9</accession>